<dbReference type="GO" id="GO:0031348">
    <property type="term" value="P:negative regulation of defense response"/>
    <property type="evidence" value="ECO:0007669"/>
    <property type="project" value="InterPro"/>
</dbReference>
<dbReference type="GeneID" id="112290358"/>
<dbReference type="GO" id="GO:0030915">
    <property type="term" value="C:Smc5-Smc6 complex"/>
    <property type="evidence" value="ECO:0007669"/>
    <property type="project" value="InterPro"/>
</dbReference>
<keyword evidence="4" id="KW-1185">Reference proteome</keyword>
<dbReference type="GO" id="GO:0005634">
    <property type="term" value="C:nucleus"/>
    <property type="evidence" value="ECO:0007669"/>
    <property type="project" value="InterPro"/>
</dbReference>
<dbReference type="PANTHER" id="PTHR37243">
    <property type="entry name" value="NEGATIVE REGULATOR OF SYSTEMIC ACQUIRED RESISTANCE SNI1"/>
    <property type="match status" value="1"/>
</dbReference>
<dbReference type="EnsemblPlants" id="Pp3c13_1090V3.8">
    <property type="protein sequence ID" value="Pp3c13_1090V3.8"/>
    <property type="gene ID" value="Pp3c13_1090"/>
</dbReference>
<evidence type="ECO:0000256" key="1">
    <source>
        <dbReference type="SAM" id="MobiDB-lite"/>
    </source>
</evidence>
<dbReference type="AlphaFoldDB" id="A0A2K1JK84"/>
<dbReference type="GO" id="GO:0045892">
    <property type="term" value="P:negative regulation of DNA-templated transcription"/>
    <property type="evidence" value="ECO:0007669"/>
    <property type="project" value="InterPro"/>
</dbReference>
<evidence type="ECO:0000313" key="4">
    <source>
        <dbReference type="Proteomes" id="UP000006727"/>
    </source>
</evidence>
<name>A0A2K1JK84_PHYPA</name>
<reference evidence="3" key="3">
    <citation type="submission" date="2020-12" db="UniProtKB">
        <authorList>
            <consortium name="EnsemblPlants"/>
        </authorList>
    </citation>
    <scope>IDENTIFICATION</scope>
</reference>
<dbReference type="Proteomes" id="UP000006727">
    <property type="component" value="Chromosome 13"/>
</dbReference>
<protein>
    <submittedName>
        <fullName evidence="2 3">Uncharacterized protein</fullName>
    </submittedName>
</protein>
<dbReference type="STRING" id="3218.A0A2K1JK84"/>
<feature type="compositionally biased region" description="Polar residues" evidence="1">
    <location>
        <begin position="14"/>
        <end position="25"/>
    </location>
</feature>
<feature type="region of interest" description="Disordered" evidence="1">
    <location>
        <begin position="1"/>
        <end position="44"/>
    </location>
</feature>
<accession>A0A2K1JK84</accession>
<dbReference type="RefSeq" id="XP_024392302.1">
    <property type="nucleotide sequence ID" value="XM_024536534.2"/>
</dbReference>
<reference evidence="2 4" key="2">
    <citation type="journal article" date="2018" name="Plant J.">
        <title>The Physcomitrella patens chromosome-scale assembly reveals moss genome structure and evolution.</title>
        <authorList>
            <person name="Lang D."/>
            <person name="Ullrich K.K."/>
            <person name="Murat F."/>
            <person name="Fuchs J."/>
            <person name="Jenkins J."/>
            <person name="Haas F.B."/>
            <person name="Piednoel M."/>
            <person name="Gundlach H."/>
            <person name="Van Bel M."/>
            <person name="Meyberg R."/>
            <person name="Vives C."/>
            <person name="Morata J."/>
            <person name="Symeonidi A."/>
            <person name="Hiss M."/>
            <person name="Muchero W."/>
            <person name="Kamisugi Y."/>
            <person name="Saleh O."/>
            <person name="Blanc G."/>
            <person name="Decker E.L."/>
            <person name="van Gessel N."/>
            <person name="Grimwood J."/>
            <person name="Hayes R.D."/>
            <person name="Graham S.W."/>
            <person name="Gunter L.E."/>
            <person name="McDaniel S.F."/>
            <person name="Hoernstein S.N.W."/>
            <person name="Larsson A."/>
            <person name="Li F.W."/>
            <person name="Perroud P.F."/>
            <person name="Phillips J."/>
            <person name="Ranjan P."/>
            <person name="Rokshar D.S."/>
            <person name="Rothfels C.J."/>
            <person name="Schneider L."/>
            <person name="Shu S."/>
            <person name="Stevenson D.W."/>
            <person name="Thummler F."/>
            <person name="Tillich M."/>
            <person name="Villarreal Aguilar J.C."/>
            <person name="Widiez T."/>
            <person name="Wong G.K."/>
            <person name="Wymore A."/>
            <person name="Zhang Y."/>
            <person name="Zimmer A.D."/>
            <person name="Quatrano R.S."/>
            <person name="Mayer K.F.X."/>
            <person name="Goodstein D."/>
            <person name="Casacuberta J.M."/>
            <person name="Vandepoele K."/>
            <person name="Reski R."/>
            <person name="Cuming A.C."/>
            <person name="Tuskan G.A."/>
            <person name="Maumus F."/>
            <person name="Salse J."/>
            <person name="Schmutz J."/>
            <person name="Rensing S.A."/>
        </authorList>
    </citation>
    <scope>NUCLEOTIDE SEQUENCE [LARGE SCALE GENOMIC DNA]</scope>
    <source>
        <strain evidence="3 4">cv. Gransden 2004</strain>
    </source>
</reference>
<dbReference type="EnsemblPlants" id="Pp3c13_1090V3.1">
    <property type="protein sequence ID" value="Pp3c13_1090V3.1"/>
    <property type="gene ID" value="Pp3c13_1090"/>
</dbReference>
<sequence>MPRKKQKFAVPDDPSSTETAAQPATRSRARHITRSSAPAPHVSVTPTKQSTILFSAASTHRDEEVGKERRVMGASLTTNVLALTDTLGIKRGFHVDADQLLFLDTVRVMSVVPDVAVVPAKDVYEKILSGIQETKSLWVIVASYRLLHDLDLRHPQVTLKATGAGKSKVYELVDNKEQVWSPFKFATQKANEKPFTRVTTDLYSLLENIADELDGRQESKKKGDFGVDSASKNEDPLNRLVQFLMLRWLVSLFESDLRVRHQAFQGNPENSELVQESLIFRFLMGQKNVKIKELITNLLRLIARVDKLDDLNDGIPELRGQPERPDSGVDPTTSLLPSASSSPVFSVTDADFAHLAATFLSMILELEDFKALSDSKFGAARRSVSIWSPVEILMGILQYWKVYLCPLLQTLENPQLKFNLILKYLVTHAPGNTKKQLREISTPKNLFDCVSNVNLHKSFDPHVLQVLLAGAFQVFLETHTSHDAHLREVCRSFQVAFNTLDAKMKCEVTHHTARCALVMAHTLQVS</sequence>
<evidence type="ECO:0000313" key="3">
    <source>
        <dbReference type="EnsemblPlants" id="Pp3c13_1090V3.1"/>
    </source>
</evidence>
<dbReference type="Gramene" id="Pp3c13_1090V3.8">
    <property type="protein sequence ID" value="Pp3c13_1090V3.8"/>
    <property type="gene ID" value="Pp3c13_1090"/>
</dbReference>
<organism evidence="2">
    <name type="scientific">Physcomitrium patens</name>
    <name type="common">Spreading-leaved earth moss</name>
    <name type="synonym">Physcomitrella patens</name>
    <dbReference type="NCBI Taxonomy" id="3218"/>
    <lineage>
        <taxon>Eukaryota</taxon>
        <taxon>Viridiplantae</taxon>
        <taxon>Streptophyta</taxon>
        <taxon>Embryophyta</taxon>
        <taxon>Bryophyta</taxon>
        <taxon>Bryophytina</taxon>
        <taxon>Bryopsida</taxon>
        <taxon>Funariidae</taxon>
        <taxon>Funariales</taxon>
        <taxon>Funariaceae</taxon>
        <taxon>Physcomitrium</taxon>
    </lineage>
</organism>
<evidence type="ECO:0000313" key="2">
    <source>
        <dbReference type="EMBL" id="PNR41990.1"/>
    </source>
</evidence>
<dbReference type="Gramene" id="Pp3c13_1090V3.1">
    <property type="protein sequence ID" value="Pp3c13_1090V3.1"/>
    <property type="gene ID" value="Pp3c13_1090"/>
</dbReference>
<gene>
    <name evidence="3" type="primary">LOC112290358</name>
    <name evidence="2" type="ORF">PHYPA_016819</name>
</gene>
<reference evidence="2 4" key="1">
    <citation type="journal article" date="2008" name="Science">
        <title>The Physcomitrella genome reveals evolutionary insights into the conquest of land by plants.</title>
        <authorList>
            <person name="Rensing S."/>
            <person name="Lang D."/>
            <person name="Zimmer A."/>
            <person name="Terry A."/>
            <person name="Salamov A."/>
            <person name="Shapiro H."/>
            <person name="Nishiyama T."/>
            <person name="Perroud P.-F."/>
            <person name="Lindquist E."/>
            <person name="Kamisugi Y."/>
            <person name="Tanahashi T."/>
            <person name="Sakakibara K."/>
            <person name="Fujita T."/>
            <person name="Oishi K."/>
            <person name="Shin-I T."/>
            <person name="Kuroki Y."/>
            <person name="Toyoda A."/>
            <person name="Suzuki Y."/>
            <person name="Hashimoto A."/>
            <person name="Yamaguchi K."/>
            <person name="Sugano A."/>
            <person name="Kohara Y."/>
            <person name="Fujiyama A."/>
            <person name="Anterola A."/>
            <person name="Aoki S."/>
            <person name="Ashton N."/>
            <person name="Barbazuk W.B."/>
            <person name="Barker E."/>
            <person name="Bennetzen J."/>
            <person name="Bezanilla M."/>
            <person name="Blankenship R."/>
            <person name="Cho S.H."/>
            <person name="Dutcher S."/>
            <person name="Estelle M."/>
            <person name="Fawcett J.A."/>
            <person name="Gundlach H."/>
            <person name="Hanada K."/>
            <person name="Heyl A."/>
            <person name="Hicks K.A."/>
            <person name="Hugh J."/>
            <person name="Lohr M."/>
            <person name="Mayer K."/>
            <person name="Melkozernov A."/>
            <person name="Murata T."/>
            <person name="Nelson D."/>
            <person name="Pils B."/>
            <person name="Prigge M."/>
            <person name="Reiss B."/>
            <person name="Renner T."/>
            <person name="Rombauts S."/>
            <person name="Rushton P."/>
            <person name="Sanderfoot A."/>
            <person name="Schween G."/>
            <person name="Shiu S.-H."/>
            <person name="Stueber K."/>
            <person name="Theodoulou F.L."/>
            <person name="Tu H."/>
            <person name="Van de Peer Y."/>
            <person name="Verrier P.J."/>
            <person name="Waters E."/>
            <person name="Wood A."/>
            <person name="Yang L."/>
            <person name="Cove D."/>
            <person name="Cuming A."/>
            <person name="Hasebe M."/>
            <person name="Lucas S."/>
            <person name="Mishler D.B."/>
            <person name="Reski R."/>
            <person name="Grigoriev I."/>
            <person name="Quatrano R.S."/>
            <person name="Boore J.L."/>
        </authorList>
    </citation>
    <scope>NUCLEOTIDE SEQUENCE [LARGE SCALE GENOMIC DNA]</scope>
    <source>
        <strain evidence="3 4">cv. Gransden 2004</strain>
    </source>
</reference>
<feature type="region of interest" description="Disordered" evidence="1">
    <location>
        <begin position="314"/>
        <end position="333"/>
    </location>
</feature>
<proteinExistence type="predicted"/>
<dbReference type="GO" id="GO:0006974">
    <property type="term" value="P:DNA damage response"/>
    <property type="evidence" value="ECO:0007669"/>
    <property type="project" value="InterPro"/>
</dbReference>
<dbReference type="InterPro" id="IPR034561">
    <property type="entry name" value="SNI1"/>
</dbReference>
<dbReference type="PANTHER" id="PTHR37243:SF2">
    <property type="entry name" value="NEGATIVE REGULATOR OF SYSTEMIC ACQUIRED RESISTANCE SNI1"/>
    <property type="match status" value="1"/>
</dbReference>
<dbReference type="OrthoDB" id="1885692at2759"/>
<dbReference type="EMBL" id="ABEU02000013">
    <property type="protein sequence ID" value="PNR41990.1"/>
    <property type="molecule type" value="Genomic_DNA"/>
</dbReference>